<dbReference type="GO" id="GO:0030007">
    <property type="term" value="P:intracellular potassium ion homeostasis"/>
    <property type="evidence" value="ECO:0007669"/>
    <property type="project" value="UniProtKB-UniRule"/>
</dbReference>
<dbReference type="PANTHER" id="PTHR31064:SF37">
    <property type="entry name" value="TRANSPORTER, PUTATIVE (EUROFUNG)-RELATED"/>
    <property type="match status" value="1"/>
</dbReference>
<dbReference type="GeneID" id="4707390"/>
<feature type="compositionally biased region" description="Low complexity" evidence="8">
    <location>
        <begin position="548"/>
        <end position="571"/>
    </location>
</feature>
<keyword evidence="4 7" id="KW-1133">Transmembrane helix</keyword>
<dbReference type="RefSeq" id="XP_001275106.1">
    <property type="nucleotide sequence ID" value="XM_001275105.1"/>
</dbReference>
<keyword evidence="10" id="KW-1185">Reference proteome</keyword>
<proteinExistence type="inferred from homology"/>
<keyword evidence="2 7" id="KW-0813">Transport</keyword>
<comment type="subcellular location">
    <subcellularLocation>
        <location evidence="1">Membrane</location>
        <topology evidence="1">Multi-pass membrane protein</topology>
    </subcellularLocation>
</comment>
<dbReference type="InterPro" id="IPR003445">
    <property type="entry name" value="Cat_transpt"/>
</dbReference>
<dbReference type="GO" id="GO:1990573">
    <property type="term" value="P:potassium ion import across plasma membrane"/>
    <property type="evidence" value="ECO:0007669"/>
    <property type="project" value="TreeGrafter"/>
</dbReference>
<dbReference type="HOGENOM" id="CLU_005947_4_0_1"/>
<feature type="transmembrane region" description="Helical" evidence="7">
    <location>
        <begin position="592"/>
        <end position="610"/>
    </location>
</feature>
<keyword evidence="7" id="KW-0633">Potassium transport</keyword>
<evidence type="ECO:0000256" key="7">
    <source>
        <dbReference type="PIRNR" id="PIRNR002450"/>
    </source>
</evidence>
<dbReference type="OrthoDB" id="9999863at2759"/>
<evidence type="ECO:0000256" key="1">
    <source>
        <dbReference type="ARBA" id="ARBA00004141"/>
    </source>
</evidence>
<name>A1C8P3_ASPCL</name>
<comment type="similarity">
    <text evidence="7">Belongs to the TrkH potassium transport family.</text>
</comment>
<dbReference type="AlphaFoldDB" id="A1C8P3"/>
<sequence length="708" mass="80107">MNRIYKFLKNHRPRVRFLTLHYAYFTTTCFIGSIILWASSHPLGSLRYIDALFLAFSAMTLTGLNTVNLSTLNLFQQLLLLFLIMLGSTIWVSIAVLLTRRRAFERRFGDIIREQRLRRWKTSGSLRAGLNRSLTRSLGQLGSSSTNVAQESEKGDGLRATGTLDRRPTGRHDSGVGDETVASVLESTPRHLASYDAKEHFSLLNRASTGDRRPSFLHTMNSDDGNHVNFAADVRPHGRPSSAYSRIIPAGRRLSKENIRHCRHPDPHMCPEHGHLSFLRHFGRNATAPELTDEERDRLGGIEYRAVCLLTVIVPLYFVLWQVIGGLAVAAYVARNKAGVTERNGMNPWWAGFFFGISAFNNSGMSLVDANMVPFRSSIFMLITMGLLILAGNTCYPIFLRCILYGMKHLLPKHKYFREMRATLRFVLKYPRRCYTNLFPAQHTWWLLCLVIVLNGIDWAAFEILNIDNPAVTSIPLGPRVLDGLFQALCVRNSGFFIANISTLQLGMQLIYLVMMYISVYPVVITMRNSNVYEERSLGIYADDSARSQRASRSPPASRTRPRAPSSIPKKSPSRRLYFVQQQLRAQLAYDLWWIALAVIVICIVEAGNFTRHPVTYSAFNIIFETVSAYGTVGLSTGLPDETYSFSGGWHTLSKLVLCAVMLRGRHRGLPVAIDKAILLPAEHLMLAEREDTRIRRDRTRSWNRGMV</sequence>
<dbReference type="InterPro" id="IPR015958">
    <property type="entry name" value="Trk1_fungi"/>
</dbReference>
<evidence type="ECO:0000313" key="10">
    <source>
        <dbReference type="Proteomes" id="UP000006701"/>
    </source>
</evidence>
<dbReference type="InterPro" id="IPR051143">
    <property type="entry name" value="TrkH_K-transport"/>
</dbReference>
<gene>
    <name evidence="9" type="ORF">ACLA_044000</name>
</gene>
<keyword evidence="7" id="KW-0630">Potassium</keyword>
<evidence type="ECO:0000256" key="3">
    <source>
        <dbReference type="ARBA" id="ARBA00022692"/>
    </source>
</evidence>
<organism evidence="9 10">
    <name type="scientific">Aspergillus clavatus (strain ATCC 1007 / CBS 513.65 / DSM 816 / NCTC 3887 / NRRL 1 / QM 1276 / 107)</name>
    <dbReference type="NCBI Taxonomy" id="344612"/>
    <lineage>
        <taxon>Eukaryota</taxon>
        <taxon>Fungi</taxon>
        <taxon>Dikarya</taxon>
        <taxon>Ascomycota</taxon>
        <taxon>Pezizomycotina</taxon>
        <taxon>Eurotiomycetes</taxon>
        <taxon>Eurotiomycetidae</taxon>
        <taxon>Eurotiales</taxon>
        <taxon>Aspergillaceae</taxon>
        <taxon>Aspergillus</taxon>
        <taxon>Aspergillus subgen. Fumigati</taxon>
    </lineage>
</organism>
<dbReference type="STRING" id="344612.A1C8P3"/>
<feature type="transmembrane region" description="Helical" evidence="7">
    <location>
        <begin position="445"/>
        <end position="465"/>
    </location>
</feature>
<dbReference type="PANTHER" id="PTHR31064">
    <property type="entry name" value="POTASSIUM TRANSPORT PROTEIN DDB_G0292412-RELATED"/>
    <property type="match status" value="1"/>
</dbReference>
<evidence type="ECO:0000256" key="4">
    <source>
        <dbReference type="ARBA" id="ARBA00022989"/>
    </source>
</evidence>
<evidence type="ECO:0000313" key="9">
    <source>
        <dbReference type="EMBL" id="EAW13680.1"/>
    </source>
</evidence>
<feature type="transmembrane region" description="Helical" evidence="7">
    <location>
        <begin position="78"/>
        <end position="98"/>
    </location>
</feature>
<dbReference type="eggNOG" id="KOG1341">
    <property type="taxonomic scope" value="Eukaryota"/>
</dbReference>
<feature type="region of interest" description="Disordered" evidence="8">
    <location>
        <begin position="137"/>
        <end position="177"/>
    </location>
</feature>
<feature type="transmembrane region" description="Helical" evidence="7">
    <location>
        <begin position="51"/>
        <end position="72"/>
    </location>
</feature>
<evidence type="ECO:0000256" key="8">
    <source>
        <dbReference type="SAM" id="MobiDB-lite"/>
    </source>
</evidence>
<feature type="transmembrane region" description="Helical" evidence="7">
    <location>
        <begin position="510"/>
        <end position="527"/>
    </location>
</feature>
<feature type="transmembrane region" description="Helical" evidence="7">
    <location>
        <begin position="349"/>
        <end position="368"/>
    </location>
</feature>
<feature type="transmembrane region" description="Helical" evidence="7">
    <location>
        <begin position="20"/>
        <end position="39"/>
    </location>
</feature>
<dbReference type="EMBL" id="DS027046">
    <property type="protein sequence ID" value="EAW13680.1"/>
    <property type="molecule type" value="Genomic_DNA"/>
</dbReference>
<dbReference type="Pfam" id="PF02386">
    <property type="entry name" value="TrkH"/>
    <property type="match status" value="1"/>
</dbReference>
<dbReference type="PIRSF" id="PIRSF002450">
    <property type="entry name" value="K+_transpter_TRK"/>
    <property type="match status" value="1"/>
</dbReference>
<feature type="compositionally biased region" description="Basic and acidic residues" evidence="8">
    <location>
        <begin position="164"/>
        <end position="175"/>
    </location>
</feature>
<reference evidence="9 10" key="1">
    <citation type="journal article" date="2008" name="PLoS Genet.">
        <title>Genomic islands in the pathogenic filamentous fungus Aspergillus fumigatus.</title>
        <authorList>
            <person name="Fedorova N.D."/>
            <person name="Khaldi N."/>
            <person name="Joardar V.S."/>
            <person name="Maiti R."/>
            <person name="Amedeo P."/>
            <person name="Anderson M.J."/>
            <person name="Crabtree J."/>
            <person name="Silva J.C."/>
            <person name="Badger J.H."/>
            <person name="Albarraq A."/>
            <person name="Angiuoli S."/>
            <person name="Bussey H."/>
            <person name="Bowyer P."/>
            <person name="Cotty P.J."/>
            <person name="Dyer P.S."/>
            <person name="Egan A."/>
            <person name="Galens K."/>
            <person name="Fraser-Liggett C.M."/>
            <person name="Haas B.J."/>
            <person name="Inman J.M."/>
            <person name="Kent R."/>
            <person name="Lemieux S."/>
            <person name="Malavazi I."/>
            <person name="Orvis J."/>
            <person name="Roemer T."/>
            <person name="Ronning C.M."/>
            <person name="Sundaram J.P."/>
            <person name="Sutton G."/>
            <person name="Turner G."/>
            <person name="Venter J.C."/>
            <person name="White O.R."/>
            <person name="Whitty B.R."/>
            <person name="Youngman P."/>
            <person name="Wolfe K.H."/>
            <person name="Goldman G.H."/>
            <person name="Wortman J.R."/>
            <person name="Jiang B."/>
            <person name="Denning D.W."/>
            <person name="Nierman W.C."/>
        </authorList>
    </citation>
    <scope>NUCLEOTIDE SEQUENCE [LARGE SCALE GENOMIC DNA]</scope>
    <source>
        <strain evidence="10">ATCC 1007 / CBS 513.65 / DSM 816 / NCTC 3887 / NRRL 1</strain>
    </source>
</reference>
<keyword evidence="5 7" id="KW-0406">Ion transport</keyword>
<feature type="compositionally biased region" description="Polar residues" evidence="8">
    <location>
        <begin position="137"/>
        <end position="150"/>
    </location>
</feature>
<dbReference type="GO" id="GO:0140107">
    <property type="term" value="F:high-affinity potassium ion transmembrane transporter activity"/>
    <property type="evidence" value="ECO:0007669"/>
    <property type="project" value="TreeGrafter"/>
</dbReference>
<evidence type="ECO:0000256" key="2">
    <source>
        <dbReference type="ARBA" id="ARBA00022448"/>
    </source>
</evidence>
<dbReference type="OMA" id="WFQAIAV"/>
<dbReference type="VEuPathDB" id="FungiDB:ACLA_044000"/>
<dbReference type="GO" id="GO:0005886">
    <property type="term" value="C:plasma membrane"/>
    <property type="evidence" value="ECO:0007669"/>
    <property type="project" value="InterPro"/>
</dbReference>
<feature type="region of interest" description="Disordered" evidence="8">
    <location>
        <begin position="544"/>
        <end position="571"/>
    </location>
</feature>
<dbReference type="Proteomes" id="UP000006701">
    <property type="component" value="Unassembled WGS sequence"/>
</dbReference>
<feature type="transmembrane region" description="Helical" evidence="7">
    <location>
        <begin position="380"/>
        <end position="407"/>
    </location>
</feature>
<protein>
    <recommendedName>
        <fullName evidence="7">Potassium transport protein</fullName>
    </recommendedName>
</protein>
<accession>A1C8P3</accession>
<dbReference type="KEGG" id="act:ACLA_044000"/>
<keyword evidence="6 7" id="KW-0472">Membrane</keyword>
<evidence type="ECO:0000256" key="5">
    <source>
        <dbReference type="ARBA" id="ARBA00023065"/>
    </source>
</evidence>
<keyword evidence="3 7" id="KW-0812">Transmembrane</keyword>
<feature type="transmembrane region" description="Helical" evidence="7">
    <location>
        <begin position="306"/>
        <end position="334"/>
    </location>
</feature>
<evidence type="ECO:0000256" key="6">
    <source>
        <dbReference type="ARBA" id="ARBA00023136"/>
    </source>
</evidence>